<dbReference type="EMBL" id="JACRTI010000060">
    <property type="protein sequence ID" value="MBC8603486.1"/>
    <property type="molecule type" value="Genomic_DNA"/>
</dbReference>
<evidence type="ECO:0000313" key="3">
    <source>
        <dbReference type="EMBL" id="RDU47806.1"/>
    </source>
</evidence>
<dbReference type="Proteomes" id="UP000629596">
    <property type="component" value="Unassembled WGS sequence"/>
</dbReference>
<sequence length="134" mass="15403">MKKSVLKSVIAVIVFVFASVNFCSASDFAYKTETANGLVMTKYVYKVEGENLLQQYRKYSFSYDANKRVVSKTVEQWNEDTQKWEKQQTYAYTYNDNACSITLTTFKDNKEISKDVCVNSIPNQQAQRNTLAAK</sequence>
<dbReference type="Gene3D" id="2.40.128.720">
    <property type="match status" value="1"/>
</dbReference>
<protein>
    <submittedName>
        <fullName evidence="3">DUF3836 domain-containing protein</fullName>
    </submittedName>
</protein>
<comment type="caution">
    <text evidence="3">The sequence shown here is derived from an EMBL/GenBank/DDBJ whole genome shotgun (WGS) entry which is preliminary data.</text>
</comment>
<reference evidence="2 5" key="2">
    <citation type="submission" date="2020-08" db="EMBL/GenBank/DDBJ databases">
        <title>Genome public.</title>
        <authorList>
            <person name="Liu C."/>
            <person name="Sun Q."/>
        </authorList>
    </citation>
    <scope>NUCLEOTIDE SEQUENCE [LARGE SCALE GENOMIC DNA]</scope>
    <source>
        <strain evidence="2 5">426_9</strain>
    </source>
</reference>
<gene>
    <name evidence="3" type="ORF">DWU89_17795</name>
    <name evidence="2" type="ORF">H8784_17390</name>
</gene>
<dbReference type="EMBL" id="QREV01000060">
    <property type="protein sequence ID" value="RDU47806.1"/>
    <property type="molecule type" value="Genomic_DNA"/>
</dbReference>
<evidence type="ECO:0000313" key="4">
    <source>
        <dbReference type="Proteomes" id="UP000256321"/>
    </source>
</evidence>
<proteinExistence type="predicted"/>
<organism evidence="3 4">
    <name type="scientific">Parabacteroides acidifaciens</name>
    <dbReference type="NCBI Taxonomy" id="2290935"/>
    <lineage>
        <taxon>Bacteria</taxon>
        <taxon>Pseudomonadati</taxon>
        <taxon>Bacteroidota</taxon>
        <taxon>Bacteroidia</taxon>
        <taxon>Bacteroidales</taxon>
        <taxon>Tannerellaceae</taxon>
        <taxon>Parabacteroides</taxon>
    </lineage>
</organism>
<feature type="chain" id="PRO_5017632918" evidence="1">
    <location>
        <begin position="26"/>
        <end position="134"/>
    </location>
</feature>
<feature type="signal peptide" evidence="1">
    <location>
        <begin position="1"/>
        <end position="25"/>
    </location>
</feature>
<dbReference type="Pfam" id="PF12930">
    <property type="entry name" value="DUF3836"/>
    <property type="match status" value="1"/>
</dbReference>
<dbReference type="AlphaFoldDB" id="A0A3D8H9Y2"/>
<name>A0A3D8H9Y2_9BACT</name>
<evidence type="ECO:0000313" key="5">
    <source>
        <dbReference type="Proteomes" id="UP000629596"/>
    </source>
</evidence>
<accession>A0A3D8H9Y2</accession>
<evidence type="ECO:0000313" key="2">
    <source>
        <dbReference type="EMBL" id="MBC8603486.1"/>
    </source>
</evidence>
<keyword evidence="1" id="KW-0732">Signal</keyword>
<dbReference type="RefSeq" id="WP_115500977.1">
    <property type="nucleotide sequence ID" value="NZ_JACRTI010000060.1"/>
</dbReference>
<dbReference type="Proteomes" id="UP000256321">
    <property type="component" value="Unassembled WGS sequence"/>
</dbReference>
<reference evidence="3 4" key="1">
    <citation type="submission" date="2018-07" db="EMBL/GenBank/DDBJ databases">
        <title>Parabacteroides acidifaciens nov. sp., isolated from human feces.</title>
        <authorList>
            <person name="Wang Y.J."/>
        </authorList>
    </citation>
    <scope>NUCLEOTIDE SEQUENCE [LARGE SCALE GENOMIC DNA]</scope>
    <source>
        <strain evidence="3 4">426-9</strain>
    </source>
</reference>
<dbReference type="InterPro" id="IPR024339">
    <property type="entry name" value="DUF3836"/>
</dbReference>
<evidence type="ECO:0000256" key="1">
    <source>
        <dbReference type="SAM" id="SignalP"/>
    </source>
</evidence>
<keyword evidence="5" id="KW-1185">Reference proteome</keyword>